<dbReference type="EMBL" id="BONZ01000027">
    <property type="protein sequence ID" value="GIH14626.1"/>
    <property type="molecule type" value="Genomic_DNA"/>
</dbReference>
<reference evidence="2" key="1">
    <citation type="submission" date="2021-01" db="EMBL/GenBank/DDBJ databases">
        <title>Whole genome shotgun sequence of Rugosimonospora africana NBRC 104875.</title>
        <authorList>
            <person name="Komaki H."/>
            <person name="Tamura T."/>
        </authorList>
    </citation>
    <scope>NUCLEOTIDE SEQUENCE</scope>
    <source>
        <strain evidence="2">NBRC 104875</strain>
    </source>
</reference>
<accession>A0A8J3QQF4</accession>
<comment type="caution">
    <text evidence="2">The sequence shown here is derived from an EMBL/GenBank/DDBJ whole genome shotgun (WGS) entry which is preliminary data.</text>
</comment>
<gene>
    <name evidence="2" type="ORF">Raf01_27980</name>
</gene>
<proteinExistence type="predicted"/>
<sequence>MYGTAVSSLCVCLTAQPPARSGETSSPGSDEIPDGPLDIAARPGRIRRVTPGGTGFTPLARPVILGALET</sequence>
<name>A0A8J3QQF4_9ACTN</name>
<feature type="region of interest" description="Disordered" evidence="1">
    <location>
        <begin position="17"/>
        <end position="39"/>
    </location>
</feature>
<protein>
    <submittedName>
        <fullName evidence="2">Uncharacterized protein</fullName>
    </submittedName>
</protein>
<evidence type="ECO:0000313" key="3">
    <source>
        <dbReference type="Proteomes" id="UP000642748"/>
    </source>
</evidence>
<evidence type="ECO:0000256" key="1">
    <source>
        <dbReference type="SAM" id="MobiDB-lite"/>
    </source>
</evidence>
<keyword evidence="3" id="KW-1185">Reference proteome</keyword>
<dbReference type="Proteomes" id="UP000642748">
    <property type="component" value="Unassembled WGS sequence"/>
</dbReference>
<organism evidence="2 3">
    <name type="scientific">Rugosimonospora africana</name>
    <dbReference type="NCBI Taxonomy" id="556532"/>
    <lineage>
        <taxon>Bacteria</taxon>
        <taxon>Bacillati</taxon>
        <taxon>Actinomycetota</taxon>
        <taxon>Actinomycetes</taxon>
        <taxon>Micromonosporales</taxon>
        <taxon>Micromonosporaceae</taxon>
        <taxon>Rugosimonospora</taxon>
    </lineage>
</organism>
<dbReference type="AlphaFoldDB" id="A0A8J3QQF4"/>
<evidence type="ECO:0000313" key="2">
    <source>
        <dbReference type="EMBL" id="GIH14626.1"/>
    </source>
</evidence>